<reference evidence="2 3" key="1">
    <citation type="submission" date="2023-11" db="EMBL/GenBank/DDBJ databases">
        <title>Peredibacter starrii A3.12.</title>
        <authorList>
            <person name="Mitchell R.J."/>
        </authorList>
    </citation>
    <scope>NUCLEOTIDE SEQUENCE [LARGE SCALE GENOMIC DNA]</scope>
    <source>
        <strain evidence="2 3">A3.12</strain>
    </source>
</reference>
<feature type="chain" id="PRO_5043757986" description="Bulb-type lectin domain-containing protein" evidence="1">
    <location>
        <begin position="18"/>
        <end position="277"/>
    </location>
</feature>
<dbReference type="Proteomes" id="UP001324634">
    <property type="component" value="Chromosome"/>
</dbReference>
<dbReference type="AlphaFoldDB" id="A0AAX4HNT6"/>
<dbReference type="SUPFAM" id="SSF63829">
    <property type="entry name" value="Calcium-dependent phosphotriesterase"/>
    <property type="match status" value="1"/>
</dbReference>
<dbReference type="Gene3D" id="2.130.10.10">
    <property type="entry name" value="YVTN repeat-like/Quinoprotein amine dehydrogenase"/>
    <property type="match status" value="1"/>
</dbReference>
<keyword evidence="1" id="KW-0732">Signal</keyword>
<feature type="signal peptide" evidence="1">
    <location>
        <begin position="1"/>
        <end position="17"/>
    </location>
</feature>
<accession>A0AAX4HNT6</accession>
<dbReference type="RefSeq" id="WP_321394435.1">
    <property type="nucleotide sequence ID" value="NZ_CP139487.1"/>
</dbReference>
<evidence type="ECO:0000256" key="1">
    <source>
        <dbReference type="SAM" id="SignalP"/>
    </source>
</evidence>
<protein>
    <recommendedName>
        <fullName evidence="4">Bulb-type lectin domain-containing protein</fullName>
    </recommendedName>
</protein>
<keyword evidence="3" id="KW-1185">Reference proteome</keyword>
<dbReference type="InterPro" id="IPR015943">
    <property type="entry name" value="WD40/YVTN_repeat-like_dom_sf"/>
</dbReference>
<evidence type="ECO:0000313" key="3">
    <source>
        <dbReference type="Proteomes" id="UP001324634"/>
    </source>
</evidence>
<sequence>MWRVALASALVSLSVQASHLDNVCKMMSAPSFTDGFLTRYNVLENLEGQLIFENHVRLRGVIRDGDKLWVLASNSLIQMNKDGSGIEGFEMDKNISMTKAGDLILVVHGGGTVTAFNTKSREVAWTSTLNEVDGGDAVSITFDGTNALVVVTGTREGGFNGVATMNLQGKVIKTSPYDYVRAGVIDPEAIAHWHNGNLVLNNGGWIHVITPKQLASGKKFRPRWVSHQLGSGMNAHYMMLKGDFYFEGNTLVGCGLYNEQQEGDIVRAGALFKVQMP</sequence>
<dbReference type="EMBL" id="CP139487">
    <property type="protein sequence ID" value="WPU64847.1"/>
    <property type="molecule type" value="Genomic_DNA"/>
</dbReference>
<evidence type="ECO:0000313" key="2">
    <source>
        <dbReference type="EMBL" id="WPU64847.1"/>
    </source>
</evidence>
<name>A0AAX4HNT6_9BACT</name>
<evidence type="ECO:0008006" key="4">
    <source>
        <dbReference type="Google" id="ProtNLM"/>
    </source>
</evidence>
<organism evidence="2 3">
    <name type="scientific">Peredibacter starrii</name>
    <dbReference type="NCBI Taxonomy" id="28202"/>
    <lineage>
        <taxon>Bacteria</taxon>
        <taxon>Pseudomonadati</taxon>
        <taxon>Bdellovibrionota</taxon>
        <taxon>Bacteriovoracia</taxon>
        <taxon>Bacteriovoracales</taxon>
        <taxon>Bacteriovoracaceae</taxon>
        <taxon>Peredibacter</taxon>
    </lineage>
</organism>
<gene>
    <name evidence="2" type="ORF">SOO65_19315</name>
</gene>
<proteinExistence type="predicted"/>
<dbReference type="KEGG" id="psti:SOO65_19315"/>